<sequence>MTTLKLPSSTGIKSILNGWFRIFSIQSQMIVSTSMIFPLAISTEYLVSTVDGMMLLKELNSAEVRLLSTRFHVLAIILSFASTSGPSEVLSIRESHNLRDSNSLTLCS</sequence>
<comment type="caution">
    <text evidence="1">The sequence shown here is derived from an EMBL/GenBank/DDBJ whole genome shotgun (WGS) entry which is preliminary data.</text>
</comment>
<dbReference type="Proteomes" id="UP001151760">
    <property type="component" value="Unassembled WGS sequence"/>
</dbReference>
<protein>
    <submittedName>
        <fullName evidence="1">Uncharacterized protein</fullName>
    </submittedName>
</protein>
<organism evidence="1 2">
    <name type="scientific">Tanacetum coccineum</name>
    <dbReference type="NCBI Taxonomy" id="301880"/>
    <lineage>
        <taxon>Eukaryota</taxon>
        <taxon>Viridiplantae</taxon>
        <taxon>Streptophyta</taxon>
        <taxon>Embryophyta</taxon>
        <taxon>Tracheophyta</taxon>
        <taxon>Spermatophyta</taxon>
        <taxon>Magnoliopsida</taxon>
        <taxon>eudicotyledons</taxon>
        <taxon>Gunneridae</taxon>
        <taxon>Pentapetalae</taxon>
        <taxon>asterids</taxon>
        <taxon>campanulids</taxon>
        <taxon>Asterales</taxon>
        <taxon>Asteraceae</taxon>
        <taxon>Asteroideae</taxon>
        <taxon>Anthemideae</taxon>
        <taxon>Anthemidinae</taxon>
        <taxon>Tanacetum</taxon>
    </lineage>
</organism>
<proteinExistence type="predicted"/>
<reference evidence="1" key="2">
    <citation type="submission" date="2022-01" db="EMBL/GenBank/DDBJ databases">
        <authorList>
            <person name="Yamashiro T."/>
            <person name="Shiraishi A."/>
            <person name="Satake H."/>
            <person name="Nakayama K."/>
        </authorList>
    </citation>
    <scope>NUCLEOTIDE SEQUENCE</scope>
</reference>
<keyword evidence="2" id="KW-1185">Reference proteome</keyword>
<name>A0ABQ4WU21_9ASTR</name>
<accession>A0ABQ4WU21</accession>
<reference evidence="1" key="1">
    <citation type="journal article" date="2022" name="Int. J. Mol. Sci.">
        <title>Draft Genome of Tanacetum Coccineum: Genomic Comparison of Closely Related Tanacetum-Family Plants.</title>
        <authorList>
            <person name="Yamashiro T."/>
            <person name="Shiraishi A."/>
            <person name="Nakayama K."/>
            <person name="Satake H."/>
        </authorList>
    </citation>
    <scope>NUCLEOTIDE SEQUENCE</scope>
</reference>
<evidence type="ECO:0000313" key="1">
    <source>
        <dbReference type="EMBL" id="GJS56360.1"/>
    </source>
</evidence>
<gene>
    <name evidence="1" type="ORF">Tco_0629722</name>
</gene>
<evidence type="ECO:0000313" key="2">
    <source>
        <dbReference type="Proteomes" id="UP001151760"/>
    </source>
</evidence>
<dbReference type="EMBL" id="BQNB010008930">
    <property type="protein sequence ID" value="GJS56360.1"/>
    <property type="molecule type" value="Genomic_DNA"/>
</dbReference>